<dbReference type="InterPro" id="IPR018633">
    <property type="entry name" value="DUF2357"/>
</dbReference>
<reference evidence="2 3" key="1">
    <citation type="submission" date="2023-09" db="EMBL/GenBank/DDBJ databases">
        <authorList>
            <person name="Rey-Velasco X."/>
        </authorList>
    </citation>
    <scope>NUCLEOTIDE SEQUENCE [LARGE SCALE GENOMIC DNA]</scope>
    <source>
        <strain evidence="2 3">F225</strain>
    </source>
</reference>
<feature type="domain" description="DUF2357" evidence="1">
    <location>
        <begin position="77"/>
        <end position="328"/>
    </location>
</feature>
<comment type="caution">
    <text evidence="2">The sequence shown here is derived from an EMBL/GenBank/DDBJ whole genome shotgun (WGS) entry which is preliminary data.</text>
</comment>
<dbReference type="InterPro" id="IPR007505">
    <property type="entry name" value="PDDEXK_7"/>
</dbReference>
<protein>
    <submittedName>
        <fullName evidence="2">DUF2357 domain-containing protein</fullName>
    </submittedName>
</protein>
<proteinExistence type="predicted"/>
<dbReference type="Pfam" id="PF09823">
    <property type="entry name" value="DUF2357"/>
    <property type="match status" value="1"/>
</dbReference>
<name>A0ABU3DRV0_9FLAO</name>
<dbReference type="RefSeq" id="WP_311499760.1">
    <property type="nucleotide sequence ID" value="NZ_JAVRHN010000005.1"/>
</dbReference>
<evidence type="ECO:0000313" key="3">
    <source>
        <dbReference type="Proteomes" id="UP001253848"/>
    </source>
</evidence>
<dbReference type="Pfam" id="PF04411">
    <property type="entry name" value="PDDEXK_7"/>
    <property type="match status" value="1"/>
</dbReference>
<sequence length="751" mass="86974">MNGQEVHIPLDSIEEGLFLEIKSKGSNFVSKVKDAEQNGEASYQIKEGCFYHYQFSSPLYFFETHEIVEENPFHSNYGRLAPNTYVGTLEIPVKKKEIDDPVGKVRIEVQSKKTSYREDYRFMLESITEYCIDLLMQVNSPVTQNFEPDFSKGSETLYQKFTFIKSVIDTDEFNETVHRIITSPNTVWSKSSEEVDIRKIGRFKNHHVRQLLSGTQRSKLPANSPLSGKRISSLPTKLKSHLKVETVDTAENRFIKHALSNYLKLCTDIEAAVKPDTRIYKEVKKTIEQLEQHLHHTFFNEISRAQILKINSPILQKKEGYREVLKTWLMFDLAAKLIWEGGDDVYKGGKKDVATLYEYWLFFTLLDLLKDMFEIYPEDLEDLIKPTEDELSLQLVQGKRKAIRGVYQNGIRKLKMKFNFNRTFSGNQDHPNTGSWTKKMRPDYTLSIWPYNITEEKAEKEELIVHVHFDAKYKIDKLVEIIDKTNPDEETNVKITGSYKDVDLLKMHAYKDAIRRTAGAYVLYPGTDEPLERKGFRELLPGLGAFPVRPSKTNNGTADLKDFLIRVIEHFLNRASQRENLAYRIFDIHKNDPDEVKEPLPEAYGKNRSYIPDTINVLVGFYKDNNHLEWIRNKKYYNIRIDDRAGAIPLTAAELSANYLLLHTSKDKNSGKLFKIKGDGPKVFSKERMAKEEYPKESSYLIFEIDEVAASEFQGVKWDFRKLSKFKTGRGAGIPFSVTLTELMKVIVKEN</sequence>
<gene>
    <name evidence="2" type="ORF">RM541_08675</name>
</gene>
<keyword evidence="3" id="KW-1185">Reference proteome</keyword>
<organism evidence="2 3">
    <name type="scientific">Autumnicola psychrophila</name>
    <dbReference type="NCBI Taxonomy" id="3075592"/>
    <lineage>
        <taxon>Bacteria</taxon>
        <taxon>Pseudomonadati</taxon>
        <taxon>Bacteroidota</taxon>
        <taxon>Flavobacteriia</taxon>
        <taxon>Flavobacteriales</taxon>
        <taxon>Flavobacteriaceae</taxon>
        <taxon>Autumnicola</taxon>
    </lineage>
</organism>
<evidence type="ECO:0000313" key="2">
    <source>
        <dbReference type="EMBL" id="MDT0686438.1"/>
    </source>
</evidence>
<dbReference type="Proteomes" id="UP001253848">
    <property type="component" value="Unassembled WGS sequence"/>
</dbReference>
<accession>A0ABU3DRV0</accession>
<evidence type="ECO:0000259" key="1">
    <source>
        <dbReference type="Pfam" id="PF09823"/>
    </source>
</evidence>
<dbReference type="EMBL" id="JAVRHN010000005">
    <property type="protein sequence ID" value="MDT0686438.1"/>
    <property type="molecule type" value="Genomic_DNA"/>
</dbReference>